<keyword evidence="1 3" id="KW-0808">Transferase</keyword>
<dbReference type="Proteomes" id="UP000094844">
    <property type="component" value="Unassembled WGS sequence"/>
</dbReference>
<dbReference type="InterPro" id="IPR013792">
    <property type="entry name" value="RNA3'P_cycl/enolpyr_Trfase_a/b"/>
</dbReference>
<name>A0A1C6Z648_HAFAL</name>
<dbReference type="SUPFAM" id="SSF55205">
    <property type="entry name" value="EPT/RTPC-like"/>
    <property type="match status" value="1"/>
</dbReference>
<dbReference type="InterPro" id="IPR001986">
    <property type="entry name" value="Enolpyruvate_Tfrase_dom"/>
</dbReference>
<dbReference type="PANTHER" id="PTHR21090:SF5">
    <property type="entry name" value="PENTAFUNCTIONAL AROM POLYPEPTIDE"/>
    <property type="match status" value="1"/>
</dbReference>
<evidence type="ECO:0000313" key="3">
    <source>
        <dbReference type="EMBL" id="SCM54670.1"/>
    </source>
</evidence>
<reference evidence="3 4" key="1">
    <citation type="submission" date="2016-09" db="EMBL/GenBank/DDBJ databases">
        <authorList>
            <person name="Capua I."/>
            <person name="De Benedictis P."/>
            <person name="Joannis T."/>
            <person name="Lombin L.H."/>
            <person name="Cattoli G."/>
        </authorList>
    </citation>
    <scope>NUCLEOTIDE SEQUENCE [LARGE SCALE GENOMIC DNA]</scope>
    <source>
        <strain evidence="3 4">GB001</strain>
    </source>
</reference>
<evidence type="ECO:0000256" key="1">
    <source>
        <dbReference type="ARBA" id="ARBA00022679"/>
    </source>
</evidence>
<dbReference type="GO" id="GO:0003866">
    <property type="term" value="F:3-phosphoshikimate 1-carboxyvinyltransferase activity"/>
    <property type="evidence" value="ECO:0007669"/>
    <property type="project" value="UniProtKB-EC"/>
</dbReference>
<dbReference type="InterPro" id="IPR036968">
    <property type="entry name" value="Enolpyruvate_Tfrase_sf"/>
</dbReference>
<protein>
    <submittedName>
        <fullName evidence="3">3-phosphoshikimate 1-carboxyvinyltransferase</fullName>
        <ecNumber evidence="3">2.5.1.19</ecNumber>
    </submittedName>
</protein>
<dbReference type="Gene3D" id="3.65.10.10">
    <property type="entry name" value="Enolpyruvate transferase domain"/>
    <property type="match status" value="2"/>
</dbReference>
<evidence type="ECO:0000313" key="4">
    <source>
        <dbReference type="Proteomes" id="UP000094844"/>
    </source>
</evidence>
<dbReference type="RefSeq" id="WP_081329638.1">
    <property type="nucleotide sequence ID" value="NZ_FMIQ01000080.1"/>
</dbReference>
<dbReference type="GO" id="GO:0009423">
    <property type="term" value="P:chorismate biosynthetic process"/>
    <property type="evidence" value="ECO:0007669"/>
    <property type="project" value="TreeGrafter"/>
</dbReference>
<dbReference type="EMBL" id="FMIQ01000080">
    <property type="protein sequence ID" value="SCM54670.1"/>
    <property type="molecule type" value="Genomic_DNA"/>
</dbReference>
<accession>A0A1C6Z648</accession>
<dbReference type="EC" id="2.5.1.19" evidence="3"/>
<evidence type="ECO:0000259" key="2">
    <source>
        <dbReference type="Pfam" id="PF00275"/>
    </source>
</evidence>
<gene>
    <name evidence="3" type="ORF">BN1044_04180</name>
</gene>
<proteinExistence type="predicted"/>
<organism evidence="3 4">
    <name type="scientific">Hafnia alvei</name>
    <dbReference type="NCBI Taxonomy" id="569"/>
    <lineage>
        <taxon>Bacteria</taxon>
        <taxon>Pseudomonadati</taxon>
        <taxon>Pseudomonadota</taxon>
        <taxon>Gammaproteobacteria</taxon>
        <taxon>Enterobacterales</taxon>
        <taxon>Hafniaceae</taxon>
        <taxon>Hafnia</taxon>
    </lineage>
</organism>
<sequence length="353" mass="39728">MSKVSIDSDSILNGDVFIPSSKPHIQRALLVGLINEFETVINNISWCKETEDLLIALQQFGLNVLYKTHNKIIVKGVRPPFKCSDIILANGSGMLFRITLALSSLSDGDIKIKCNNSLFNRTSLIDIGYLSHLNIDIEKINENIFSISRKKYDFKSPVGTNESTQFLTFLLLISPLTNGQIKFMGGGCRFGYVKITTDIMSLLECKIKIIDDHYHLTPYVMKNIEINIPSDFTSVSYIASSLLSINKKSKIRIKNYFYGGTINEVRMFNIYEMLGLKINVGNNIVEINSNCIRTHELYEVNLCKLPSVASNIISASINSYNKMVFREVSSTNNYKCQRSLVINENIRLMGGGD</sequence>
<dbReference type="OrthoDB" id="9809920at2"/>
<dbReference type="AlphaFoldDB" id="A0A1C6Z648"/>
<dbReference type="Pfam" id="PF00275">
    <property type="entry name" value="EPSP_synthase"/>
    <property type="match status" value="1"/>
</dbReference>
<dbReference type="PANTHER" id="PTHR21090">
    <property type="entry name" value="AROM/DEHYDROQUINATE SYNTHASE"/>
    <property type="match status" value="1"/>
</dbReference>
<feature type="domain" description="Enolpyruvate transferase" evidence="2">
    <location>
        <begin position="10"/>
        <end position="351"/>
    </location>
</feature>